<comment type="caution">
    <text evidence="1">The sequence shown here is derived from an EMBL/GenBank/DDBJ whole genome shotgun (WGS) entry which is preliminary data.</text>
</comment>
<sequence>MKRNGSEWDLEDLFRQDDGAGAGVYFEDDFSTAADLSFPSVRVDNMSSKTVGIGDSMAGSQMLSQPLKTFKQAKLSPTMETQSSVCASSPTSSLKPKGHDYQALGGTSGSEQSDDESQEMEQSTNKSDIKRMRRMVSNRESARRSRKRKQAHLADLELQVDQLREENSSLYKQLTDANQQFGEAVTDHRVLKSDVEALRVKVKMAEDMVARGSLPCSMDHLLQNQLGLVQMLNTRQPCRAAEVLPTMLVPGDDVFNNIGIPADGQVQNMGMQNREAKDGLNQSITGLDDLQSRISGGEVTSCVTDVWPWDSHTLSISKQI</sequence>
<organism evidence="1 2">
    <name type="scientific">Dioscorea alata</name>
    <name type="common">Purple yam</name>
    <dbReference type="NCBI Taxonomy" id="55571"/>
    <lineage>
        <taxon>Eukaryota</taxon>
        <taxon>Viridiplantae</taxon>
        <taxon>Streptophyta</taxon>
        <taxon>Embryophyta</taxon>
        <taxon>Tracheophyta</taxon>
        <taxon>Spermatophyta</taxon>
        <taxon>Magnoliopsida</taxon>
        <taxon>Liliopsida</taxon>
        <taxon>Dioscoreales</taxon>
        <taxon>Dioscoreaceae</taxon>
        <taxon>Dioscorea</taxon>
    </lineage>
</organism>
<accession>A0ACB7UVM4</accession>
<evidence type="ECO:0000313" key="2">
    <source>
        <dbReference type="Proteomes" id="UP000827976"/>
    </source>
</evidence>
<protein>
    <submittedName>
        <fullName evidence="1">BZIP transcription factor MafK domain-containing protein</fullName>
    </submittedName>
</protein>
<dbReference type="Proteomes" id="UP000827976">
    <property type="component" value="Chromosome 14"/>
</dbReference>
<keyword evidence="2" id="KW-1185">Reference proteome</keyword>
<evidence type="ECO:0000313" key="1">
    <source>
        <dbReference type="EMBL" id="KAH7664750.1"/>
    </source>
</evidence>
<dbReference type="EMBL" id="CM037024">
    <property type="protein sequence ID" value="KAH7664750.1"/>
    <property type="molecule type" value="Genomic_DNA"/>
</dbReference>
<reference evidence="2" key="1">
    <citation type="journal article" date="2022" name="Nat. Commun.">
        <title>Chromosome evolution and the genetic basis of agronomically important traits in greater yam.</title>
        <authorList>
            <person name="Bredeson J.V."/>
            <person name="Lyons J.B."/>
            <person name="Oniyinde I.O."/>
            <person name="Okereke N.R."/>
            <person name="Kolade O."/>
            <person name="Nnabue I."/>
            <person name="Nwadili C.O."/>
            <person name="Hribova E."/>
            <person name="Parker M."/>
            <person name="Nwogha J."/>
            <person name="Shu S."/>
            <person name="Carlson J."/>
            <person name="Kariba R."/>
            <person name="Muthemba S."/>
            <person name="Knop K."/>
            <person name="Barton G.J."/>
            <person name="Sherwood A.V."/>
            <person name="Lopez-Montes A."/>
            <person name="Asiedu R."/>
            <person name="Jamnadass R."/>
            <person name="Muchugi A."/>
            <person name="Goodstein D."/>
            <person name="Egesi C.N."/>
            <person name="Featherston J."/>
            <person name="Asfaw A."/>
            <person name="Simpson G.G."/>
            <person name="Dolezel J."/>
            <person name="Hendre P.S."/>
            <person name="Van Deynze A."/>
            <person name="Kumar P.L."/>
            <person name="Obidiegwu J.E."/>
            <person name="Bhattacharjee R."/>
            <person name="Rokhsar D.S."/>
        </authorList>
    </citation>
    <scope>NUCLEOTIDE SEQUENCE [LARGE SCALE GENOMIC DNA]</scope>
    <source>
        <strain evidence="2">cv. TDa95/00328</strain>
    </source>
</reference>
<proteinExistence type="predicted"/>
<name>A0ACB7UVM4_DIOAL</name>
<gene>
    <name evidence="1" type="ORF">IHE45_14G140500</name>
</gene>